<dbReference type="SUPFAM" id="SSF55620">
    <property type="entry name" value="Tetrahydrobiopterin biosynthesis enzymes-like"/>
    <property type="match status" value="1"/>
</dbReference>
<dbReference type="Gene3D" id="3.30.1130.10">
    <property type="match status" value="1"/>
</dbReference>
<dbReference type="GO" id="GO:0046656">
    <property type="term" value="P:folic acid biosynthetic process"/>
    <property type="evidence" value="ECO:0007669"/>
    <property type="project" value="UniProtKB-KW"/>
</dbReference>
<evidence type="ECO:0000313" key="9">
    <source>
        <dbReference type="EMBL" id="MBO8473437.1"/>
    </source>
</evidence>
<dbReference type="PANTHER" id="PTHR42844:SF1">
    <property type="entry name" value="DIHYDRONEOPTERIN ALDOLASE 1-RELATED"/>
    <property type="match status" value="1"/>
</dbReference>
<accession>A0A9D9III4</accession>
<evidence type="ECO:0000256" key="3">
    <source>
        <dbReference type="ARBA" id="ARBA00005708"/>
    </source>
</evidence>
<evidence type="ECO:0000259" key="8">
    <source>
        <dbReference type="SMART" id="SM00905"/>
    </source>
</evidence>
<keyword evidence="6" id="KW-0456">Lyase</keyword>
<feature type="domain" description="Dihydroneopterin aldolase/epimerase" evidence="8">
    <location>
        <begin position="17"/>
        <end position="140"/>
    </location>
</feature>
<dbReference type="GO" id="GO:0004150">
    <property type="term" value="F:dihydroneopterin aldolase activity"/>
    <property type="evidence" value="ECO:0007669"/>
    <property type="project" value="UniProtKB-EC"/>
</dbReference>
<evidence type="ECO:0000256" key="6">
    <source>
        <dbReference type="ARBA" id="ARBA00023239"/>
    </source>
</evidence>
<dbReference type="InterPro" id="IPR006157">
    <property type="entry name" value="FolB_dom"/>
</dbReference>
<evidence type="ECO:0000256" key="7">
    <source>
        <dbReference type="ARBA" id="ARBA00032903"/>
    </source>
</evidence>
<dbReference type="Pfam" id="PF02152">
    <property type="entry name" value="FolB"/>
    <property type="match status" value="1"/>
</dbReference>
<proteinExistence type="inferred from homology"/>
<reference evidence="9" key="2">
    <citation type="journal article" date="2021" name="PeerJ">
        <title>Extensive microbial diversity within the chicken gut microbiome revealed by metagenomics and culture.</title>
        <authorList>
            <person name="Gilroy R."/>
            <person name="Ravi A."/>
            <person name="Getino M."/>
            <person name="Pursley I."/>
            <person name="Horton D.L."/>
            <person name="Alikhan N.F."/>
            <person name="Baker D."/>
            <person name="Gharbi K."/>
            <person name="Hall N."/>
            <person name="Watson M."/>
            <person name="Adriaenssens E.M."/>
            <person name="Foster-Nyarko E."/>
            <person name="Jarju S."/>
            <person name="Secka A."/>
            <person name="Antonio M."/>
            <person name="Oren A."/>
            <person name="Chaudhuri R.R."/>
            <person name="La Ragione R."/>
            <person name="Hildebrand F."/>
            <person name="Pallen M.J."/>
        </authorList>
    </citation>
    <scope>NUCLEOTIDE SEQUENCE</scope>
    <source>
        <strain evidence="9">B1-8020</strain>
    </source>
</reference>
<comment type="caution">
    <text evidence="9">The sequence shown here is derived from an EMBL/GenBank/DDBJ whole genome shotgun (WGS) entry which is preliminary data.</text>
</comment>
<protein>
    <recommendedName>
        <fullName evidence="4">dihydroneopterin aldolase</fullName>
        <ecNumber evidence="4">4.1.2.25</ecNumber>
    </recommendedName>
    <alternativeName>
        <fullName evidence="7">7,8-dihydroneopterin aldolase</fullName>
    </alternativeName>
</protein>
<dbReference type="AlphaFoldDB" id="A0A9D9III4"/>
<comment type="similarity">
    <text evidence="3">Belongs to the DHNA family.</text>
</comment>
<dbReference type="Proteomes" id="UP000823604">
    <property type="component" value="Unassembled WGS sequence"/>
</dbReference>
<evidence type="ECO:0000256" key="4">
    <source>
        <dbReference type="ARBA" id="ARBA00013043"/>
    </source>
</evidence>
<sequence length="142" mass="15706">MGKTIHDPDRSFTSGRISLKGMKFHAFHGCFDFERECGGDYEVDFSAMQDSSYVQKGPVNLLAASCTDDLQDTLDYSRVYAIVARVMASPSNLIEKVAGDIMSAVLDEFPYLGEVEVTVRKMRPPIDGMDSGYAEYVLVSVL</sequence>
<dbReference type="GO" id="GO:0005737">
    <property type="term" value="C:cytoplasm"/>
    <property type="evidence" value="ECO:0007669"/>
    <property type="project" value="TreeGrafter"/>
</dbReference>
<dbReference type="NCBIfam" id="TIGR00526">
    <property type="entry name" value="folB_dom"/>
    <property type="match status" value="1"/>
</dbReference>
<evidence type="ECO:0000313" key="10">
    <source>
        <dbReference type="Proteomes" id="UP000823604"/>
    </source>
</evidence>
<evidence type="ECO:0000256" key="5">
    <source>
        <dbReference type="ARBA" id="ARBA00022909"/>
    </source>
</evidence>
<reference evidence="9" key="1">
    <citation type="submission" date="2020-10" db="EMBL/GenBank/DDBJ databases">
        <authorList>
            <person name="Gilroy R."/>
        </authorList>
    </citation>
    <scope>NUCLEOTIDE SEQUENCE</scope>
    <source>
        <strain evidence="9">B1-8020</strain>
    </source>
</reference>
<evidence type="ECO:0000256" key="1">
    <source>
        <dbReference type="ARBA" id="ARBA00001353"/>
    </source>
</evidence>
<comment type="pathway">
    <text evidence="2">Cofactor biosynthesis; tetrahydrofolate biosynthesis; 2-amino-4-hydroxy-6-hydroxymethyl-7,8-dihydropteridine diphosphate from 7,8-dihydroneopterin triphosphate: step 3/4.</text>
</comment>
<dbReference type="EC" id="4.1.2.25" evidence="4"/>
<evidence type="ECO:0000256" key="2">
    <source>
        <dbReference type="ARBA" id="ARBA00005013"/>
    </source>
</evidence>
<dbReference type="InterPro" id="IPR043133">
    <property type="entry name" value="GTP-CH-I_C/QueF"/>
</dbReference>
<dbReference type="InterPro" id="IPR006156">
    <property type="entry name" value="Dihydroneopterin_aldolase"/>
</dbReference>
<keyword evidence="5" id="KW-0289">Folate biosynthesis</keyword>
<dbReference type="PANTHER" id="PTHR42844">
    <property type="entry name" value="DIHYDRONEOPTERIN ALDOLASE 1-RELATED"/>
    <property type="match status" value="1"/>
</dbReference>
<comment type="catalytic activity">
    <reaction evidence="1">
        <text>7,8-dihydroneopterin = 6-hydroxymethyl-7,8-dihydropterin + glycolaldehyde</text>
        <dbReference type="Rhea" id="RHEA:10540"/>
        <dbReference type="ChEBI" id="CHEBI:17001"/>
        <dbReference type="ChEBI" id="CHEBI:17071"/>
        <dbReference type="ChEBI" id="CHEBI:44841"/>
        <dbReference type="EC" id="4.1.2.25"/>
    </reaction>
</comment>
<gene>
    <name evidence="9" type="ORF">IAB81_07405</name>
</gene>
<name>A0A9D9III4_9BACT</name>
<dbReference type="EMBL" id="JADIMA010000072">
    <property type="protein sequence ID" value="MBO8473437.1"/>
    <property type="molecule type" value="Genomic_DNA"/>
</dbReference>
<dbReference type="SMART" id="SM00905">
    <property type="entry name" value="FolB"/>
    <property type="match status" value="1"/>
</dbReference>
<organism evidence="9 10">
    <name type="scientific">Candidatus Merdivivens pullicola</name>
    <dbReference type="NCBI Taxonomy" id="2840872"/>
    <lineage>
        <taxon>Bacteria</taxon>
        <taxon>Pseudomonadati</taxon>
        <taxon>Bacteroidota</taxon>
        <taxon>Bacteroidia</taxon>
        <taxon>Bacteroidales</taxon>
        <taxon>Muribaculaceae</taxon>
        <taxon>Muribaculaceae incertae sedis</taxon>
        <taxon>Candidatus Merdivivens</taxon>
    </lineage>
</organism>